<keyword evidence="3" id="KW-1185">Reference proteome</keyword>
<name>A0A563E6T3_9MICO</name>
<keyword evidence="1" id="KW-0472">Membrane</keyword>
<evidence type="ECO:0000313" key="2">
    <source>
        <dbReference type="EMBL" id="TWP38268.1"/>
    </source>
</evidence>
<reference evidence="2 3" key="1">
    <citation type="submission" date="2019-05" db="EMBL/GenBank/DDBJ databases">
        <authorList>
            <person name="Lee S.D."/>
        </authorList>
    </citation>
    <scope>NUCLEOTIDE SEQUENCE [LARGE SCALE GENOMIC DNA]</scope>
    <source>
        <strain evidence="2 3">C5-26</strain>
    </source>
</reference>
<protein>
    <recommendedName>
        <fullName evidence="4">Signal transduction histidine kinase subgroup 3 dimerisation and phosphoacceptor domain-containing protein</fullName>
    </recommendedName>
</protein>
<dbReference type="OrthoDB" id="5242012at2"/>
<evidence type="ECO:0000256" key="1">
    <source>
        <dbReference type="SAM" id="Phobius"/>
    </source>
</evidence>
<comment type="caution">
    <text evidence="2">The sequence shown here is derived from an EMBL/GenBank/DDBJ whole genome shotgun (WGS) entry which is preliminary data.</text>
</comment>
<accession>A0A563E6T3</accession>
<keyword evidence="1" id="KW-1133">Transmembrane helix</keyword>
<dbReference type="Proteomes" id="UP000320244">
    <property type="component" value="Unassembled WGS sequence"/>
</dbReference>
<dbReference type="EMBL" id="VCQV01000003">
    <property type="protein sequence ID" value="TWP38268.1"/>
    <property type="molecule type" value="Genomic_DNA"/>
</dbReference>
<reference evidence="2 3" key="2">
    <citation type="submission" date="2019-08" db="EMBL/GenBank/DDBJ databases">
        <title>Jejuicoccus antrihumi gen. nov., sp. nov., a new member of the family Dermacoccaceae isolated from a cave.</title>
        <authorList>
            <person name="Schumann P."/>
            <person name="Kim I.S."/>
        </authorList>
    </citation>
    <scope>NUCLEOTIDE SEQUENCE [LARGE SCALE GENOMIC DNA]</scope>
    <source>
        <strain evidence="2 3">C5-26</strain>
    </source>
</reference>
<proteinExistence type="predicted"/>
<organism evidence="2 3">
    <name type="scientific">Leekyejoonella antrihumi</name>
    <dbReference type="NCBI Taxonomy" id="1660198"/>
    <lineage>
        <taxon>Bacteria</taxon>
        <taxon>Bacillati</taxon>
        <taxon>Actinomycetota</taxon>
        <taxon>Actinomycetes</taxon>
        <taxon>Micrococcales</taxon>
        <taxon>Dermacoccaceae</taxon>
        <taxon>Leekyejoonella</taxon>
    </lineage>
</organism>
<feature type="transmembrane region" description="Helical" evidence="1">
    <location>
        <begin position="34"/>
        <end position="55"/>
    </location>
</feature>
<sequence length="387" mass="41413">MNTDTRRALATSFARLLLAATLYTAGAIAYGGAAAPSVLVVAAATTMVALTLWATRRPVERAATRIALGHRAQTYQAVHDLLRQMASTVAVDEVVPRLAEAAGRAVGGPSAQVRVWMPHGEQWTQSWPADAADDGTSVRVGVQHRGADVGEIAVQVDPLQTSSFDRRLLTDLAGPAGIALSTVRLTHDLRRRQAELAGLSHDLTTSRNRLLTARRDEQARVRRQVDQEVVRHIESAVALVDAADLPTASRASAEALHALRLIARGIFPPRLADSGLAAALDGWLERADLDARIEIDPGPVLTVPAQICLYFCAVTALGALIPAQPHSLRVRLTTTGDQAVLTVTGAHTEPIPDAVRTMIRDRIEAYDGSATFEDGTVRAVIPLQERP</sequence>
<evidence type="ECO:0000313" key="3">
    <source>
        <dbReference type="Proteomes" id="UP000320244"/>
    </source>
</evidence>
<dbReference type="RefSeq" id="WP_146315245.1">
    <property type="nucleotide sequence ID" value="NZ_VCQV01000003.1"/>
</dbReference>
<evidence type="ECO:0008006" key="4">
    <source>
        <dbReference type="Google" id="ProtNLM"/>
    </source>
</evidence>
<dbReference type="AlphaFoldDB" id="A0A563E6T3"/>
<gene>
    <name evidence="2" type="ORF">FGL98_03385</name>
</gene>
<keyword evidence="1" id="KW-0812">Transmembrane</keyword>